<proteinExistence type="predicted"/>
<evidence type="ECO:0000313" key="4">
    <source>
        <dbReference type="EMBL" id="EDV93719.1"/>
    </source>
</evidence>
<dbReference type="InterPro" id="IPR050958">
    <property type="entry name" value="Cell_Adh-Cytoskel_Orgn"/>
</dbReference>
<dbReference type="InterPro" id="IPR036179">
    <property type="entry name" value="Ig-like_dom_sf"/>
</dbReference>
<evidence type="ECO:0000256" key="2">
    <source>
        <dbReference type="SAM" id="SignalP"/>
    </source>
</evidence>
<dbReference type="FunCoup" id="B4JGM2">
    <property type="interactions" value="15"/>
</dbReference>
<dbReference type="GO" id="GO:0007156">
    <property type="term" value="P:homophilic cell adhesion via plasma membrane adhesion molecules"/>
    <property type="evidence" value="ECO:0007669"/>
    <property type="project" value="TreeGrafter"/>
</dbReference>
<dbReference type="HOGENOM" id="CLU_027228_4_0_1"/>
<dbReference type="InterPro" id="IPR013098">
    <property type="entry name" value="Ig_I-set"/>
</dbReference>
<dbReference type="GO" id="GO:0050808">
    <property type="term" value="P:synapse organization"/>
    <property type="evidence" value="ECO:0007669"/>
    <property type="project" value="TreeGrafter"/>
</dbReference>
<dbReference type="GO" id="GO:0043025">
    <property type="term" value="C:neuronal cell body"/>
    <property type="evidence" value="ECO:0007669"/>
    <property type="project" value="TreeGrafter"/>
</dbReference>
<keyword evidence="2" id="KW-0732">Signal</keyword>
<keyword evidence="5" id="KW-1185">Reference proteome</keyword>
<feature type="domain" description="Ig-like" evidence="3">
    <location>
        <begin position="233"/>
        <end position="314"/>
    </location>
</feature>
<dbReference type="KEGG" id="dgr:6564368"/>
<dbReference type="SUPFAM" id="SSF48726">
    <property type="entry name" value="Immunoglobulin"/>
    <property type="match status" value="3"/>
</dbReference>
<dbReference type="InterPro" id="IPR007110">
    <property type="entry name" value="Ig-like_dom"/>
</dbReference>
<dbReference type="PANTHER" id="PTHR45080">
    <property type="entry name" value="CONTACTIN 5"/>
    <property type="match status" value="1"/>
</dbReference>
<dbReference type="PROSITE" id="PS00290">
    <property type="entry name" value="IG_MHC"/>
    <property type="match status" value="1"/>
</dbReference>
<dbReference type="AlphaFoldDB" id="B4JGM2"/>
<evidence type="ECO:0000256" key="1">
    <source>
        <dbReference type="ARBA" id="ARBA00023319"/>
    </source>
</evidence>
<dbReference type="SMART" id="SM00409">
    <property type="entry name" value="IG"/>
    <property type="match status" value="3"/>
</dbReference>
<dbReference type="OMA" id="CLAISME"/>
<dbReference type="eggNOG" id="KOG3510">
    <property type="taxonomic scope" value="Eukaryota"/>
</dbReference>
<dbReference type="Gene3D" id="2.60.40.10">
    <property type="entry name" value="Immunoglobulins"/>
    <property type="match status" value="3"/>
</dbReference>
<dbReference type="PANTHER" id="PTHR45080:SF33">
    <property type="entry name" value="IG-LIKE DOMAIN-CONTAINING PROTEIN"/>
    <property type="match status" value="1"/>
</dbReference>
<reference evidence="4 5" key="1">
    <citation type="journal article" date="2007" name="Nature">
        <title>Evolution of genes and genomes on the Drosophila phylogeny.</title>
        <authorList>
            <consortium name="Drosophila 12 Genomes Consortium"/>
            <person name="Clark A.G."/>
            <person name="Eisen M.B."/>
            <person name="Smith D.R."/>
            <person name="Bergman C.M."/>
            <person name="Oliver B."/>
            <person name="Markow T.A."/>
            <person name="Kaufman T.C."/>
            <person name="Kellis M."/>
            <person name="Gelbart W."/>
            <person name="Iyer V.N."/>
            <person name="Pollard D.A."/>
            <person name="Sackton T.B."/>
            <person name="Larracuente A.M."/>
            <person name="Singh N.D."/>
            <person name="Abad J.P."/>
            <person name="Abt D.N."/>
            <person name="Adryan B."/>
            <person name="Aguade M."/>
            <person name="Akashi H."/>
            <person name="Anderson W.W."/>
            <person name="Aquadro C.F."/>
            <person name="Ardell D.H."/>
            <person name="Arguello R."/>
            <person name="Artieri C.G."/>
            <person name="Barbash D.A."/>
            <person name="Barker D."/>
            <person name="Barsanti P."/>
            <person name="Batterham P."/>
            <person name="Batzoglou S."/>
            <person name="Begun D."/>
            <person name="Bhutkar A."/>
            <person name="Blanco E."/>
            <person name="Bosak S.A."/>
            <person name="Bradley R.K."/>
            <person name="Brand A.D."/>
            <person name="Brent M.R."/>
            <person name="Brooks A.N."/>
            <person name="Brown R.H."/>
            <person name="Butlin R.K."/>
            <person name="Caggese C."/>
            <person name="Calvi B.R."/>
            <person name="Bernardo de Carvalho A."/>
            <person name="Caspi A."/>
            <person name="Castrezana S."/>
            <person name="Celniker S.E."/>
            <person name="Chang J.L."/>
            <person name="Chapple C."/>
            <person name="Chatterji S."/>
            <person name="Chinwalla A."/>
            <person name="Civetta A."/>
            <person name="Clifton S.W."/>
            <person name="Comeron J.M."/>
            <person name="Costello J.C."/>
            <person name="Coyne J.A."/>
            <person name="Daub J."/>
            <person name="David R.G."/>
            <person name="Delcher A.L."/>
            <person name="Delehaunty K."/>
            <person name="Do C.B."/>
            <person name="Ebling H."/>
            <person name="Edwards K."/>
            <person name="Eickbush T."/>
            <person name="Evans J.D."/>
            <person name="Filipski A."/>
            <person name="Findeiss S."/>
            <person name="Freyhult E."/>
            <person name="Fulton L."/>
            <person name="Fulton R."/>
            <person name="Garcia A.C."/>
            <person name="Gardiner A."/>
            <person name="Garfield D.A."/>
            <person name="Garvin B.E."/>
            <person name="Gibson G."/>
            <person name="Gilbert D."/>
            <person name="Gnerre S."/>
            <person name="Godfrey J."/>
            <person name="Good R."/>
            <person name="Gotea V."/>
            <person name="Gravely B."/>
            <person name="Greenberg A.J."/>
            <person name="Griffiths-Jones S."/>
            <person name="Gross S."/>
            <person name="Guigo R."/>
            <person name="Gustafson E.A."/>
            <person name="Haerty W."/>
            <person name="Hahn M.W."/>
            <person name="Halligan D.L."/>
            <person name="Halpern A.L."/>
            <person name="Halter G.M."/>
            <person name="Han M.V."/>
            <person name="Heger A."/>
            <person name="Hillier L."/>
            <person name="Hinrichs A.S."/>
            <person name="Holmes I."/>
            <person name="Hoskins R.A."/>
            <person name="Hubisz M.J."/>
            <person name="Hultmark D."/>
            <person name="Huntley M.A."/>
            <person name="Jaffe D.B."/>
            <person name="Jagadeeshan S."/>
            <person name="Jeck W.R."/>
            <person name="Johnson J."/>
            <person name="Jones C.D."/>
            <person name="Jordan W.C."/>
            <person name="Karpen G.H."/>
            <person name="Kataoka E."/>
            <person name="Keightley P.D."/>
            <person name="Kheradpour P."/>
            <person name="Kirkness E.F."/>
            <person name="Koerich L.B."/>
            <person name="Kristiansen K."/>
            <person name="Kudrna D."/>
            <person name="Kulathinal R.J."/>
            <person name="Kumar S."/>
            <person name="Kwok R."/>
            <person name="Lander E."/>
            <person name="Langley C.H."/>
            <person name="Lapoint R."/>
            <person name="Lazzaro B.P."/>
            <person name="Lee S.J."/>
            <person name="Levesque L."/>
            <person name="Li R."/>
            <person name="Lin C.F."/>
            <person name="Lin M.F."/>
            <person name="Lindblad-Toh K."/>
            <person name="Llopart A."/>
            <person name="Long M."/>
            <person name="Low L."/>
            <person name="Lozovsky E."/>
            <person name="Lu J."/>
            <person name="Luo M."/>
            <person name="Machado C.A."/>
            <person name="Makalowski W."/>
            <person name="Marzo M."/>
            <person name="Matsuda M."/>
            <person name="Matzkin L."/>
            <person name="McAllister B."/>
            <person name="McBride C.S."/>
            <person name="McKernan B."/>
            <person name="McKernan K."/>
            <person name="Mendez-Lago M."/>
            <person name="Minx P."/>
            <person name="Mollenhauer M.U."/>
            <person name="Montooth K."/>
            <person name="Mount S.M."/>
            <person name="Mu X."/>
            <person name="Myers E."/>
            <person name="Negre B."/>
            <person name="Newfeld S."/>
            <person name="Nielsen R."/>
            <person name="Noor M.A."/>
            <person name="O'Grady P."/>
            <person name="Pachter L."/>
            <person name="Papaceit M."/>
            <person name="Parisi M.J."/>
            <person name="Parisi M."/>
            <person name="Parts L."/>
            <person name="Pedersen J.S."/>
            <person name="Pesole G."/>
            <person name="Phillippy A.M."/>
            <person name="Ponting C.P."/>
            <person name="Pop M."/>
            <person name="Porcelli D."/>
            <person name="Powell J.R."/>
            <person name="Prohaska S."/>
            <person name="Pruitt K."/>
            <person name="Puig M."/>
            <person name="Quesneville H."/>
            <person name="Ram K.R."/>
            <person name="Rand D."/>
            <person name="Rasmussen M.D."/>
            <person name="Reed L.K."/>
            <person name="Reenan R."/>
            <person name="Reily A."/>
            <person name="Remington K.A."/>
            <person name="Rieger T.T."/>
            <person name="Ritchie M.G."/>
            <person name="Robin C."/>
            <person name="Rogers Y.H."/>
            <person name="Rohde C."/>
            <person name="Rozas J."/>
            <person name="Rubenfield M.J."/>
            <person name="Ruiz A."/>
            <person name="Russo S."/>
            <person name="Salzberg S.L."/>
            <person name="Sanchez-Gracia A."/>
            <person name="Saranga D.J."/>
            <person name="Sato H."/>
            <person name="Schaeffer S.W."/>
            <person name="Schatz M.C."/>
            <person name="Schlenke T."/>
            <person name="Schwartz R."/>
            <person name="Segarra C."/>
            <person name="Singh R.S."/>
            <person name="Sirot L."/>
            <person name="Sirota M."/>
            <person name="Sisneros N.B."/>
            <person name="Smith C.D."/>
            <person name="Smith T.F."/>
            <person name="Spieth J."/>
            <person name="Stage D.E."/>
            <person name="Stark A."/>
            <person name="Stephan W."/>
            <person name="Strausberg R.L."/>
            <person name="Strempel S."/>
            <person name="Sturgill D."/>
            <person name="Sutton G."/>
            <person name="Sutton G.G."/>
            <person name="Tao W."/>
            <person name="Teichmann S."/>
            <person name="Tobari Y.N."/>
            <person name="Tomimura Y."/>
            <person name="Tsolas J.M."/>
            <person name="Valente V.L."/>
            <person name="Venter E."/>
            <person name="Venter J.C."/>
            <person name="Vicario S."/>
            <person name="Vieira F.G."/>
            <person name="Vilella A.J."/>
            <person name="Villasante A."/>
            <person name="Walenz B."/>
            <person name="Wang J."/>
            <person name="Wasserman M."/>
            <person name="Watts T."/>
            <person name="Wilson D."/>
            <person name="Wilson R.K."/>
            <person name="Wing R.A."/>
            <person name="Wolfner M.F."/>
            <person name="Wong A."/>
            <person name="Wong G.K."/>
            <person name="Wu C.I."/>
            <person name="Wu G."/>
            <person name="Yamamoto D."/>
            <person name="Yang H.P."/>
            <person name="Yang S.P."/>
            <person name="Yorke J.A."/>
            <person name="Yoshida K."/>
            <person name="Zdobnov E."/>
            <person name="Zhang P."/>
            <person name="Zhang Y."/>
            <person name="Zimin A.V."/>
            <person name="Baldwin J."/>
            <person name="Abdouelleil A."/>
            <person name="Abdulkadir J."/>
            <person name="Abebe A."/>
            <person name="Abera B."/>
            <person name="Abreu J."/>
            <person name="Acer S.C."/>
            <person name="Aftuck L."/>
            <person name="Alexander A."/>
            <person name="An P."/>
            <person name="Anderson E."/>
            <person name="Anderson S."/>
            <person name="Arachi H."/>
            <person name="Azer M."/>
            <person name="Bachantsang P."/>
            <person name="Barry A."/>
            <person name="Bayul T."/>
            <person name="Berlin A."/>
            <person name="Bessette D."/>
            <person name="Bloom T."/>
            <person name="Blye J."/>
            <person name="Boguslavskiy L."/>
            <person name="Bonnet C."/>
            <person name="Boukhgalter B."/>
            <person name="Bourzgui I."/>
            <person name="Brown A."/>
            <person name="Cahill P."/>
            <person name="Channer S."/>
            <person name="Cheshatsang Y."/>
            <person name="Chuda L."/>
            <person name="Citroen M."/>
            <person name="Collymore A."/>
            <person name="Cooke P."/>
            <person name="Costello M."/>
            <person name="D'Aco K."/>
            <person name="Daza R."/>
            <person name="De Haan G."/>
            <person name="DeGray S."/>
            <person name="DeMaso C."/>
            <person name="Dhargay N."/>
            <person name="Dooley K."/>
            <person name="Dooley E."/>
            <person name="Doricent M."/>
            <person name="Dorje P."/>
            <person name="Dorjee K."/>
            <person name="Dupes A."/>
            <person name="Elong R."/>
            <person name="Falk J."/>
            <person name="Farina A."/>
            <person name="Faro S."/>
            <person name="Ferguson D."/>
            <person name="Fisher S."/>
            <person name="Foley C.D."/>
            <person name="Franke A."/>
            <person name="Friedrich D."/>
            <person name="Gadbois L."/>
            <person name="Gearin G."/>
            <person name="Gearin C.R."/>
            <person name="Giannoukos G."/>
            <person name="Goode T."/>
            <person name="Graham J."/>
            <person name="Grandbois E."/>
            <person name="Grewal S."/>
            <person name="Gyaltsen K."/>
            <person name="Hafez N."/>
            <person name="Hagos B."/>
            <person name="Hall J."/>
            <person name="Henson C."/>
            <person name="Hollinger A."/>
            <person name="Honan T."/>
            <person name="Huard M.D."/>
            <person name="Hughes L."/>
            <person name="Hurhula B."/>
            <person name="Husby M.E."/>
            <person name="Kamat A."/>
            <person name="Kanga B."/>
            <person name="Kashin S."/>
            <person name="Khazanovich D."/>
            <person name="Kisner P."/>
            <person name="Lance K."/>
            <person name="Lara M."/>
            <person name="Lee W."/>
            <person name="Lennon N."/>
            <person name="Letendre F."/>
            <person name="LeVine R."/>
            <person name="Lipovsky A."/>
            <person name="Liu X."/>
            <person name="Liu J."/>
            <person name="Liu S."/>
            <person name="Lokyitsang T."/>
            <person name="Lokyitsang Y."/>
            <person name="Lubonja R."/>
            <person name="Lui A."/>
            <person name="MacDonald P."/>
            <person name="Magnisalis V."/>
            <person name="Maru K."/>
            <person name="Matthews C."/>
            <person name="McCusker W."/>
            <person name="McDonough S."/>
            <person name="Mehta T."/>
            <person name="Meldrim J."/>
            <person name="Meneus L."/>
            <person name="Mihai O."/>
            <person name="Mihalev A."/>
            <person name="Mihova T."/>
            <person name="Mittelman R."/>
            <person name="Mlenga V."/>
            <person name="Montmayeur A."/>
            <person name="Mulrain L."/>
            <person name="Navidi A."/>
            <person name="Naylor J."/>
            <person name="Negash T."/>
            <person name="Nguyen T."/>
            <person name="Nguyen N."/>
            <person name="Nicol R."/>
            <person name="Norbu C."/>
            <person name="Norbu N."/>
            <person name="Novod N."/>
            <person name="O'Neill B."/>
            <person name="Osman S."/>
            <person name="Markiewicz E."/>
            <person name="Oyono O.L."/>
            <person name="Patti C."/>
            <person name="Phunkhang P."/>
            <person name="Pierre F."/>
            <person name="Priest M."/>
            <person name="Raghuraman S."/>
            <person name="Rege F."/>
            <person name="Reyes R."/>
            <person name="Rise C."/>
            <person name="Rogov P."/>
            <person name="Ross K."/>
            <person name="Ryan E."/>
            <person name="Settipalli S."/>
            <person name="Shea T."/>
            <person name="Sherpa N."/>
            <person name="Shi L."/>
            <person name="Shih D."/>
            <person name="Sparrow T."/>
            <person name="Spaulding J."/>
            <person name="Stalker J."/>
            <person name="Stange-Thomann N."/>
            <person name="Stavropoulos S."/>
            <person name="Stone C."/>
            <person name="Strader C."/>
            <person name="Tesfaye S."/>
            <person name="Thomson T."/>
            <person name="Thoulutsang Y."/>
            <person name="Thoulutsang D."/>
            <person name="Topham K."/>
            <person name="Topping I."/>
            <person name="Tsamla T."/>
            <person name="Vassiliev H."/>
            <person name="Vo A."/>
            <person name="Wangchuk T."/>
            <person name="Wangdi T."/>
            <person name="Weiand M."/>
            <person name="Wilkinson J."/>
            <person name="Wilson A."/>
            <person name="Yadav S."/>
            <person name="Young G."/>
            <person name="Yu Q."/>
            <person name="Zembek L."/>
            <person name="Zhong D."/>
            <person name="Zimmer A."/>
            <person name="Zwirko Z."/>
            <person name="Jaffe D.B."/>
            <person name="Alvarez P."/>
            <person name="Brockman W."/>
            <person name="Butler J."/>
            <person name="Chin C."/>
            <person name="Gnerre S."/>
            <person name="Grabherr M."/>
            <person name="Kleber M."/>
            <person name="Mauceli E."/>
            <person name="MacCallum I."/>
        </authorList>
    </citation>
    <scope>NUCLEOTIDE SEQUENCE [LARGE SCALE GENOMIC DNA]</scope>
    <source>
        <strain evidence="5">Tucson 15287-2541.00</strain>
    </source>
</reference>
<sequence length="337" mass="37131">MRRMRKSDLQLVFLWSLLLLSGISLTAATAPVISHISQDVVASVGDSVEFNCTVEHVGQLTVSWAKTDPNSAVVLSMRNMLSLPDQRYNVSVHENAGKDSAVYSFRIRQIEASDMGPYECQVIVSATGKVTKKLNLLIKTPPVISELTPKSMLVTEGQNLEISCHASGFPAPTISWAREQNAIMPAGGHLLNEPTLRIRAIHRVDRGGYYCIAQNGEGQPDRRLIRVEVEFRPQIAVQRPKVAQMLSHLVDLECSVQGYPSPTVVWFRNGAQLQSSRHYEISNTASSSETTTSVLRIASVSEEDFGDYYCNATNKLGHADARLYLFQTVIPVPSSSS</sequence>
<name>B4JGM2_DROGR</name>
<dbReference type="Pfam" id="PF13927">
    <property type="entry name" value="Ig_3"/>
    <property type="match status" value="1"/>
</dbReference>
<evidence type="ECO:0000313" key="5">
    <source>
        <dbReference type="Proteomes" id="UP000001070"/>
    </source>
</evidence>
<dbReference type="InterPro" id="IPR003598">
    <property type="entry name" value="Ig_sub2"/>
</dbReference>
<dbReference type="CDD" id="cd00096">
    <property type="entry name" value="Ig"/>
    <property type="match status" value="1"/>
</dbReference>
<dbReference type="InterPro" id="IPR003006">
    <property type="entry name" value="Ig/MHC_CS"/>
</dbReference>
<dbReference type="InParanoid" id="B4JGM2"/>
<feature type="chain" id="PRO_5002812194" evidence="2">
    <location>
        <begin position="29"/>
        <end position="337"/>
    </location>
</feature>
<dbReference type="InterPro" id="IPR013783">
    <property type="entry name" value="Ig-like_fold"/>
</dbReference>
<feature type="signal peptide" evidence="2">
    <location>
        <begin position="1"/>
        <end position="28"/>
    </location>
</feature>
<gene>
    <name evidence="4" type="primary">Dgri\GH18131</name>
    <name evidence="4" type="ORF">Dgri_GH18131</name>
</gene>
<dbReference type="GO" id="GO:0008046">
    <property type="term" value="F:axon guidance receptor activity"/>
    <property type="evidence" value="ECO:0007669"/>
    <property type="project" value="TreeGrafter"/>
</dbReference>
<dbReference type="SMR" id="B4JGM2"/>
<dbReference type="SMART" id="SM00408">
    <property type="entry name" value="IGc2"/>
    <property type="match status" value="3"/>
</dbReference>
<organism evidence="5">
    <name type="scientific">Drosophila grimshawi</name>
    <name type="common">Hawaiian fruit fly</name>
    <name type="synonym">Idiomyia grimshawi</name>
    <dbReference type="NCBI Taxonomy" id="7222"/>
    <lineage>
        <taxon>Eukaryota</taxon>
        <taxon>Metazoa</taxon>
        <taxon>Ecdysozoa</taxon>
        <taxon>Arthropoda</taxon>
        <taxon>Hexapoda</taxon>
        <taxon>Insecta</taxon>
        <taxon>Pterygota</taxon>
        <taxon>Neoptera</taxon>
        <taxon>Endopterygota</taxon>
        <taxon>Diptera</taxon>
        <taxon>Brachycera</taxon>
        <taxon>Muscomorpha</taxon>
        <taxon>Ephydroidea</taxon>
        <taxon>Drosophilidae</taxon>
        <taxon>Drosophila</taxon>
        <taxon>Hawaiian Drosophila</taxon>
    </lineage>
</organism>
<dbReference type="GO" id="GO:0005886">
    <property type="term" value="C:plasma membrane"/>
    <property type="evidence" value="ECO:0007669"/>
    <property type="project" value="TreeGrafter"/>
</dbReference>
<dbReference type="OrthoDB" id="10010359at2759"/>
<feature type="domain" description="Ig-like" evidence="3">
    <location>
        <begin position="31"/>
        <end position="131"/>
    </location>
</feature>
<dbReference type="InterPro" id="IPR003599">
    <property type="entry name" value="Ig_sub"/>
</dbReference>
<dbReference type="PROSITE" id="PS50835">
    <property type="entry name" value="IG_LIKE"/>
    <property type="match status" value="3"/>
</dbReference>
<dbReference type="PhylomeDB" id="B4JGM2"/>
<dbReference type="Proteomes" id="UP000001070">
    <property type="component" value="Unassembled WGS sequence"/>
</dbReference>
<dbReference type="STRING" id="7222.B4JGM2"/>
<dbReference type="Pfam" id="PF07679">
    <property type="entry name" value="I-set"/>
    <property type="match status" value="2"/>
</dbReference>
<protein>
    <submittedName>
        <fullName evidence="4">GH18131</fullName>
    </submittedName>
</protein>
<keyword evidence="1" id="KW-0393">Immunoglobulin domain</keyword>
<evidence type="ECO:0000259" key="3">
    <source>
        <dbReference type="PROSITE" id="PS50835"/>
    </source>
</evidence>
<dbReference type="GO" id="GO:0030424">
    <property type="term" value="C:axon"/>
    <property type="evidence" value="ECO:0007669"/>
    <property type="project" value="TreeGrafter"/>
</dbReference>
<dbReference type="EMBL" id="CH916369">
    <property type="protein sequence ID" value="EDV93719.1"/>
    <property type="molecule type" value="Genomic_DNA"/>
</dbReference>
<feature type="domain" description="Ig-like" evidence="3">
    <location>
        <begin position="142"/>
        <end position="226"/>
    </location>
</feature>
<accession>B4JGM2</accession>
<dbReference type="FunFam" id="2.60.40.10:FF:000107">
    <property type="entry name" value="Myosin, light chain kinase a"/>
    <property type="match status" value="1"/>
</dbReference>